<name>A0AAE1E689_9GAST</name>
<dbReference type="Proteomes" id="UP001283361">
    <property type="component" value="Unassembled WGS sequence"/>
</dbReference>
<comment type="caution">
    <text evidence="1">The sequence shown here is derived from an EMBL/GenBank/DDBJ whole genome shotgun (WGS) entry which is preliminary data.</text>
</comment>
<evidence type="ECO:0000313" key="2">
    <source>
        <dbReference type="Proteomes" id="UP001283361"/>
    </source>
</evidence>
<gene>
    <name evidence="1" type="ORF">RRG08_016317</name>
</gene>
<protein>
    <submittedName>
        <fullName evidence="1">Uncharacterized protein</fullName>
    </submittedName>
</protein>
<dbReference type="EMBL" id="JAWDGP010001035">
    <property type="protein sequence ID" value="KAK3795542.1"/>
    <property type="molecule type" value="Genomic_DNA"/>
</dbReference>
<keyword evidence="2" id="KW-1185">Reference proteome</keyword>
<organism evidence="1 2">
    <name type="scientific">Elysia crispata</name>
    <name type="common">lettuce slug</name>
    <dbReference type="NCBI Taxonomy" id="231223"/>
    <lineage>
        <taxon>Eukaryota</taxon>
        <taxon>Metazoa</taxon>
        <taxon>Spiralia</taxon>
        <taxon>Lophotrochozoa</taxon>
        <taxon>Mollusca</taxon>
        <taxon>Gastropoda</taxon>
        <taxon>Heterobranchia</taxon>
        <taxon>Euthyneura</taxon>
        <taxon>Panpulmonata</taxon>
        <taxon>Sacoglossa</taxon>
        <taxon>Placobranchoidea</taxon>
        <taxon>Plakobranchidae</taxon>
        <taxon>Elysia</taxon>
    </lineage>
</organism>
<reference evidence="1" key="1">
    <citation type="journal article" date="2023" name="G3 (Bethesda)">
        <title>A reference genome for the long-term kleptoplast-retaining sea slug Elysia crispata morphotype clarki.</title>
        <authorList>
            <person name="Eastman K.E."/>
            <person name="Pendleton A.L."/>
            <person name="Shaikh M.A."/>
            <person name="Suttiyut T."/>
            <person name="Ogas R."/>
            <person name="Tomko P."/>
            <person name="Gavelis G."/>
            <person name="Widhalm J.R."/>
            <person name="Wisecaver J.H."/>
        </authorList>
    </citation>
    <scope>NUCLEOTIDE SEQUENCE</scope>
    <source>
        <strain evidence="1">ECLA1</strain>
    </source>
</reference>
<sequence>MLFLAIALKKSPKCQSKAASSKADDSISAEVIETMILFLLIFVTCNIQLATLSSLRLISPTISSAVQYHSDSRLVDM</sequence>
<evidence type="ECO:0000313" key="1">
    <source>
        <dbReference type="EMBL" id="KAK3795542.1"/>
    </source>
</evidence>
<dbReference type="AlphaFoldDB" id="A0AAE1E689"/>
<accession>A0AAE1E689</accession>
<proteinExistence type="predicted"/>